<comment type="caution">
    <text evidence="2">The sequence shown here is derived from an EMBL/GenBank/DDBJ whole genome shotgun (WGS) entry which is preliminary data.</text>
</comment>
<protein>
    <submittedName>
        <fullName evidence="2">Uncharacterized protein</fullName>
    </submittedName>
</protein>
<evidence type="ECO:0000313" key="3">
    <source>
        <dbReference type="Proteomes" id="UP001519460"/>
    </source>
</evidence>
<evidence type="ECO:0000256" key="1">
    <source>
        <dbReference type="SAM" id="Phobius"/>
    </source>
</evidence>
<keyword evidence="1" id="KW-0812">Transmembrane</keyword>
<accession>A0ABD0KYT0</accession>
<organism evidence="2 3">
    <name type="scientific">Batillaria attramentaria</name>
    <dbReference type="NCBI Taxonomy" id="370345"/>
    <lineage>
        <taxon>Eukaryota</taxon>
        <taxon>Metazoa</taxon>
        <taxon>Spiralia</taxon>
        <taxon>Lophotrochozoa</taxon>
        <taxon>Mollusca</taxon>
        <taxon>Gastropoda</taxon>
        <taxon>Caenogastropoda</taxon>
        <taxon>Sorbeoconcha</taxon>
        <taxon>Cerithioidea</taxon>
        <taxon>Batillariidae</taxon>
        <taxon>Batillaria</taxon>
    </lineage>
</organism>
<feature type="transmembrane region" description="Helical" evidence="1">
    <location>
        <begin position="51"/>
        <end position="74"/>
    </location>
</feature>
<dbReference type="Proteomes" id="UP001519460">
    <property type="component" value="Unassembled WGS sequence"/>
</dbReference>
<dbReference type="EMBL" id="JACVVK020000106">
    <property type="protein sequence ID" value="KAK7492108.1"/>
    <property type="molecule type" value="Genomic_DNA"/>
</dbReference>
<sequence>MPMCEDGRNWRFAGALHSKLHWNIDAVVTFVVFTFSEGQGAKTDEIGAREIVAWVMVALLALALCICGFLWLAYRRGVFKKRPSPAEARAAARSMIASHRRSGSNGEIRLKPATAAATEFLLSDSASEVFHILPFSPPSSGTKDLRC</sequence>
<keyword evidence="1" id="KW-1133">Transmembrane helix</keyword>
<dbReference type="AlphaFoldDB" id="A0ABD0KYT0"/>
<keyword evidence="3" id="KW-1185">Reference proteome</keyword>
<evidence type="ECO:0000313" key="2">
    <source>
        <dbReference type="EMBL" id="KAK7492108.1"/>
    </source>
</evidence>
<gene>
    <name evidence="2" type="ORF">BaRGS_00016582</name>
</gene>
<proteinExistence type="predicted"/>
<name>A0ABD0KYT0_9CAEN</name>
<keyword evidence="1" id="KW-0472">Membrane</keyword>
<reference evidence="2 3" key="1">
    <citation type="journal article" date="2023" name="Sci. Data">
        <title>Genome assembly of the Korean intertidal mud-creeper Batillaria attramentaria.</title>
        <authorList>
            <person name="Patra A.K."/>
            <person name="Ho P.T."/>
            <person name="Jun S."/>
            <person name="Lee S.J."/>
            <person name="Kim Y."/>
            <person name="Won Y.J."/>
        </authorList>
    </citation>
    <scope>NUCLEOTIDE SEQUENCE [LARGE SCALE GENOMIC DNA]</scope>
    <source>
        <strain evidence="2">Wonlab-2016</strain>
    </source>
</reference>